<comment type="pathway">
    <text evidence="2 9">Energy metabolism; oxidative phosphorylation.</text>
</comment>
<evidence type="ECO:0000256" key="4">
    <source>
        <dbReference type="ARBA" id="ARBA00022692"/>
    </source>
</evidence>
<comment type="subcellular location">
    <subcellularLocation>
        <location evidence="1 9">Mitochondrion inner membrane</location>
        <topology evidence="1 9">Single-pass membrane protein</topology>
    </subcellularLocation>
</comment>
<dbReference type="InterPro" id="IPR034884">
    <property type="entry name" value="Cytochrome_c_oxidase_VIc/VIIs"/>
</dbReference>
<keyword evidence="6 9" id="KW-1133">Transmembrane helix</keyword>
<reference evidence="10" key="1">
    <citation type="thesis" date="2020" institute="ProQuest LLC" country="789 East Eisenhower Parkway, Ann Arbor, MI, USA">
        <title>Comparative Genomics and Chromosome Evolution.</title>
        <authorList>
            <person name="Mudd A.B."/>
        </authorList>
    </citation>
    <scope>NUCLEOTIDE SEQUENCE</scope>
    <source>
        <strain evidence="10">HN-11 Male</strain>
        <tissue evidence="10">Kidney and liver</tissue>
    </source>
</reference>
<name>A0A8J6F1N8_ELECQ</name>
<comment type="similarity">
    <text evidence="3 9">Belongs to the cytochrome c oxidase subunit 6c family.</text>
</comment>
<protein>
    <recommendedName>
        <fullName evidence="9">Cytochrome c oxidase subunit 6C</fullName>
    </recommendedName>
    <alternativeName>
        <fullName evidence="9">Cytochrome c oxidase polypeptide VIc</fullName>
    </alternativeName>
</protein>
<dbReference type="GO" id="GO:0045277">
    <property type="term" value="C:respiratory chain complex IV"/>
    <property type="evidence" value="ECO:0007669"/>
    <property type="project" value="UniProtKB-UniRule"/>
</dbReference>
<evidence type="ECO:0000256" key="3">
    <source>
        <dbReference type="ARBA" id="ARBA00007204"/>
    </source>
</evidence>
<dbReference type="GO" id="GO:0006123">
    <property type="term" value="P:mitochondrial electron transport, cytochrome c to oxygen"/>
    <property type="evidence" value="ECO:0007669"/>
    <property type="project" value="UniProtKB-UniRule"/>
</dbReference>
<dbReference type="Gene3D" id="4.10.93.10">
    <property type="entry name" value="Mitochondrial cytochrome c oxidase subunit VIc/VIIs"/>
    <property type="match status" value="1"/>
</dbReference>
<evidence type="ECO:0000313" key="11">
    <source>
        <dbReference type="Proteomes" id="UP000770717"/>
    </source>
</evidence>
<evidence type="ECO:0000256" key="2">
    <source>
        <dbReference type="ARBA" id="ARBA00004673"/>
    </source>
</evidence>
<evidence type="ECO:0000256" key="9">
    <source>
        <dbReference type="RuleBase" id="RU368096"/>
    </source>
</evidence>
<keyword evidence="5 9" id="KW-0999">Mitochondrion inner membrane</keyword>
<dbReference type="GO" id="GO:0005743">
    <property type="term" value="C:mitochondrial inner membrane"/>
    <property type="evidence" value="ECO:0007669"/>
    <property type="project" value="UniProtKB-SubCell"/>
</dbReference>
<gene>
    <name evidence="10" type="ORF">GDO78_012424</name>
</gene>
<keyword evidence="4 9" id="KW-0812">Transmembrane</keyword>
<evidence type="ECO:0000256" key="1">
    <source>
        <dbReference type="ARBA" id="ARBA00004434"/>
    </source>
</evidence>
<sequence>MSQSVIPKPQMRGLLAKRLRIHMVGAVLFSVGTVLLYKYTVADPRQKAYADFYKNYDVVKEYEAMKNAGVFQAVGPKTN</sequence>
<dbReference type="OrthoDB" id="10051322at2759"/>
<proteinExistence type="inferred from homology"/>
<feature type="transmembrane region" description="Helical" evidence="9">
    <location>
        <begin position="21"/>
        <end position="39"/>
    </location>
</feature>
<evidence type="ECO:0000256" key="8">
    <source>
        <dbReference type="ARBA" id="ARBA00023136"/>
    </source>
</evidence>
<keyword evidence="7 9" id="KW-0496">Mitochondrion</keyword>
<dbReference type="InterPro" id="IPR051389">
    <property type="entry name" value="Cytochrome_c_oxidase_VIc"/>
</dbReference>
<dbReference type="Proteomes" id="UP000770717">
    <property type="component" value="Unassembled WGS sequence"/>
</dbReference>
<dbReference type="CDD" id="cd22901">
    <property type="entry name" value="CcO_VIc"/>
    <property type="match status" value="1"/>
</dbReference>
<evidence type="ECO:0000256" key="7">
    <source>
        <dbReference type="ARBA" id="ARBA00023128"/>
    </source>
</evidence>
<comment type="subunit">
    <text evidence="9">Component of the cytochrome c oxidase (complex IV, CIV), a multisubunit enzyme composed of 14 subunits. The complex is composed of a catalytic core of 3 subunits MT-CO1, MT-CO2 and MT-CO3, encoded in the mitochondrial DNA, and 11 supernumerary subunits COX4I, COX5A, COX5B, COX6A, COX6B, COX6C, COX7A, COX7B, COX7C, COX8 and NDUFA4, which are encoded in the nuclear genome. The complex exists as a monomer or a dimer and forms supercomplexes (SCs) in the inner mitochondrial membrane with NADH-ubiquinone oxidoreductase (complex I, CI) and ubiquinol-cytochrome c oxidoreductase (cytochrome b-c1 complex, complex III, CIII), resulting in different assemblies (supercomplex SCI(1)III(2)IV(1) and megacomplex MCI(2)III(2)IV(2)).</text>
</comment>
<organism evidence="10 11">
    <name type="scientific">Eleutherodactylus coqui</name>
    <name type="common">Puerto Rican coqui</name>
    <dbReference type="NCBI Taxonomy" id="57060"/>
    <lineage>
        <taxon>Eukaryota</taxon>
        <taxon>Metazoa</taxon>
        <taxon>Chordata</taxon>
        <taxon>Craniata</taxon>
        <taxon>Vertebrata</taxon>
        <taxon>Euteleostomi</taxon>
        <taxon>Amphibia</taxon>
        <taxon>Batrachia</taxon>
        <taxon>Anura</taxon>
        <taxon>Neobatrachia</taxon>
        <taxon>Hyloidea</taxon>
        <taxon>Eleutherodactylidae</taxon>
        <taxon>Eleutherodactylinae</taxon>
        <taxon>Eleutherodactylus</taxon>
        <taxon>Eleutherodactylus</taxon>
    </lineage>
</organism>
<keyword evidence="11" id="KW-1185">Reference proteome</keyword>
<dbReference type="EMBL" id="WNTK01000008">
    <property type="protein sequence ID" value="KAG9478755.1"/>
    <property type="molecule type" value="Genomic_DNA"/>
</dbReference>
<comment type="caution">
    <text evidence="10">The sequence shown here is derived from an EMBL/GenBank/DDBJ whole genome shotgun (WGS) entry which is preliminary data.</text>
</comment>
<dbReference type="SUPFAM" id="SSF81415">
    <property type="entry name" value="Mitochondrial cytochrome c oxidase subunit VIc"/>
    <property type="match status" value="1"/>
</dbReference>
<dbReference type="InterPro" id="IPR037169">
    <property type="entry name" value="Cytochrome_c_oxidase_VIc_sf"/>
</dbReference>
<dbReference type="PANTHER" id="PTHR48416">
    <property type="entry name" value="CYTOCHROME C OXIDASE SUBUNIT 6C"/>
    <property type="match status" value="1"/>
</dbReference>
<comment type="function">
    <text evidence="9">Component of the cytochrome c oxidase, the last enzyme in the mitochondrial electron transport chain which drives oxidative phosphorylation. The respiratory chain contains 3 multisubunit complexes succinate dehydrogenase (complex II, CII), ubiquinol-cytochrome c oxidoreductase (cytochrome b-c1 complex, complex III, CIII) and cytochrome c oxidase (complex IV, CIV), that cooperate to transfer electrons derived from NADH and succinate to molecular oxygen, creating an electrochemical gradient over the inner membrane that drives transmembrane transport and the ATP synthase. Cytochrome c oxidase is the component of the respiratory chain that catalyzes the reduction of oxygen to water. Electrons originating from reduced cytochrome c in the intermembrane space (IMS) are transferred via the dinuclear copper A center (CU(A)) of subunit 2 and heme A of subunit 1 to the active site in subunit 1, a binuclear center (BNC) formed by heme A3 and copper B (CU(B)). The BNC reduces molecular oxygen to 2 water molecules using 4 electrons from cytochrome c in the IMS and 4 protons from the mitochondrial matrix.</text>
</comment>
<dbReference type="AlphaFoldDB" id="A0A8J6F1N8"/>
<evidence type="ECO:0000256" key="5">
    <source>
        <dbReference type="ARBA" id="ARBA00022792"/>
    </source>
</evidence>
<evidence type="ECO:0000256" key="6">
    <source>
        <dbReference type="ARBA" id="ARBA00022989"/>
    </source>
</evidence>
<dbReference type="PANTHER" id="PTHR48416:SF1">
    <property type="entry name" value="CYTOCHROME C OXIDASE SUBUNIT 6C"/>
    <property type="match status" value="1"/>
</dbReference>
<dbReference type="Pfam" id="PF02937">
    <property type="entry name" value="COX6C"/>
    <property type="match status" value="1"/>
</dbReference>
<keyword evidence="8 9" id="KW-0472">Membrane</keyword>
<evidence type="ECO:0000313" key="10">
    <source>
        <dbReference type="EMBL" id="KAG9478755.1"/>
    </source>
</evidence>
<accession>A0A8J6F1N8</accession>